<evidence type="ECO:0000313" key="1">
    <source>
        <dbReference type="EMBL" id="QHS82655.1"/>
    </source>
</evidence>
<name>A0A6C0ATP9_9ZZZZ</name>
<protein>
    <submittedName>
        <fullName evidence="1">Uncharacterized protein</fullName>
    </submittedName>
</protein>
<dbReference type="AlphaFoldDB" id="A0A6C0ATP9"/>
<proteinExistence type="predicted"/>
<dbReference type="EMBL" id="MN740804">
    <property type="protein sequence ID" value="QHS82655.1"/>
    <property type="molecule type" value="Genomic_DNA"/>
</dbReference>
<reference evidence="1" key="1">
    <citation type="journal article" date="2020" name="Nature">
        <title>Giant virus diversity and host interactions through global metagenomics.</title>
        <authorList>
            <person name="Schulz F."/>
            <person name="Roux S."/>
            <person name="Paez-Espino D."/>
            <person name="Jungbluth S."/>
            <person name="Walsh D.A."/>
            <person name="Denef V.J."/>
            <person name="McMahon K.D."/>
            <person name="Konstantinidis K.T."/>
            <person name="Eloe-Fadrosh E.A."/>
            <person name="Kyrpides N.C."/>
            <person name="Woyke T."/>
        </authorList>
    </citation>
    <scope>NUCLEOTIDE SEQUENCE</scope>
    <source>
        <strain evidence="1">GVMAG-S-1101171-111</strain>
    </source>
</reference>
<organism evidence="1">
    <name type="scientific">viral metagenome</name>
    <dbReference type="NCBI Taxonomy" id="1070528"/>
    <lineage>
        <taxon>unclassified sequences</taxon>
        <taxon>metagenomes</taxon>
        <taxon>organismal metagenomes</taxon>
    </lineage>
</organism>
<sequence length="31" mass="3714">MSKNKKVPPTFFGENERIFVFLHKTIENPHK</sequence>
<accession>A0A6C0ATP9</accession>